<dbReference type="EMBL" id="CP159510">
    <property type="protein sequence ID" value="XCJ16181.1"/>
    <property type="molecule type" value="Genomic_DNA"/>
</dbReference>
<reference evidence="2" key="1">
    <citation type="submission" date="2024-06" db="EMBL/GenBank/DDBJ databases">
        <authorList>
            <person name="Fan A."/>
            <person name="Zhang F.Y."/>
            <person name="Zhang L."/>
        </authorList>
    </citation>
    <scope>NUCLEOTIDE SEQUENCE</scope>
    <source>
        <strain evidence="2">Y61</strain>
    </source>
</reference>
<dbReference type="RefSeq" id="WP_206184287.1">
    <property type="nucleotide sequence ID" value="NZ_CP159510.1"/>
</dbReference>
<dbReference type="AlphaFoldDB" id="A0AAU8ID80"/>
<name>A0AAU8ID80_9BACL</name>
<organism evidence="2">
    <name type="scientific">Sporolactobacillus sp. Y61</name>
    <dbReference type="NCBI Taxonomy" id="3160863"/>
    <lineage>
        <taxon>Bacteria</taxon>
        <taxon>Bacillati</taxon>
        <taxon>Bacillota</taxon>
        <taxon>Bacilli</taxon>
        <taxon>Bacillales</taxon>
        <taxon>Sporolactobacillaceae</taxon>
        <taxon>Sporolactobacillus</taxon>
    </lineage>
</organism>
<dbReference type="Gene3D" id="3.40.30.10">
    <property type="entry name" value="Glutaredoxin"/>
    <property type="match status" value="1"/>
</dbReference>
<proteinExistence type="predicted"/>
<gene>
    <name evidence="2" type="ORF">ABNN70_10825</name>
</gene>
<sequence length="54" mass="6479">MPHQHKYTNELIHSKSPYLLQHAHNPVNWMEWSHRAFRKAKKENKPILVSIGYS</sequence>
<evidence type="ECO:0000259" key="1">
    <source>
        <dbReference type="Pfam" id="PF03190"/>
    </source>
</evidence>
<dbReference type="InterPro" id="IPR036249">
    <property type="entry name" value="Thioredoxin-like_sf"/>
</dbReference>
<protein>
    <submittedName>
        <fullName evidence="2">DUF255 domain-containing protein</fullName>
    </submittedName>
</protein>
<accession>A0AAU8ID80</accession>
<dbReference type="PANTHER" id="PTHR42899">
    <property type="entry name" value="SPERMATOGENESIS-ASSOCIATED PROTEIN 20"/>
    <property type="match status" value="1"/>
</dbReference>
<feature type="domain" description="Spermatogenesis-associated protein 20-like TRX" evidence="1">
    <location>
        <begin position="8"/>
        <end position="54"/>
    </location>
</feature>
<dbReference type="Pfam" id="PF03190">
    <property type="entry name" value="Thioredox_DsbH"/>
    <property type="match status" value="1"/>
</dbReference>
<evidence type="ECO:0000313" key="2">
    <source>
        <dbReference type="EMBL" id="XCJ16181.1"/>
    </source>
</evidence>
<dbReference type="InterPro" id="IPR024705">
    <property type="entry name" value="Ssp411"/>
</dbReference>
<dbReference type="PANTHER" id="PTHR42899:SF1">
    <property type="entry name" value="SPERMATOGENESIS-ASSOCIATED PROTEIN 20"/>
    <property type="match status" value="1"/>
</dbReference>
<dbReference type="SUPFAM" id="SSF52833">
    <property type="entry name" value="Thioredoxin-like"/>
    <property type="match status" value="1"/>
</dbReference>
<dbReference type="InterPro" id="IPR004879">
    <property type="entry name" value="Ssp411-like_TRX"/>
</dbReference>